<accession>A0ABS9MSV9</accession>
<dbReference type="RefSeq" id="WP_237980133.1">
    <property type="nucleotide sequence ID" value="NZ_JAKNCT010000012.1"/>
</dbReference>
<protein>
    <submittedName>
        <fullName evidence="1">Uncharacterized protein</fullName>
    </submittedName>
</protein>
<proteinExistence type="predicted"/>
<gene>
    <name evidence="1" type="ORF">MAF45_09645</name>
</gene>
<organism evidence="1 2">
    <name type="scientific">Mesosutterella porci</name>
    <dbReference type="NCBI Taxonomy" id="2915351"/>
    <lineage>
        <taxon>Bacteria</taxon>
        <taxon>Pseudomonadati</taxon>
        <taxon>Pseudomonadota</taxon>
        <taxon>Betaproteobacteria</taxon>
        <taxon>Burkholderiales</taxon>
        <taxon>Sutterellaceae</taxon>
        <taxon>Mesosutterella</taxon>
    </lineage>
</organism>
<reference evidence="1 2" key="1">
    <citation type="submission" date="2022-02" db="EMBL/GenBank/DDBJ databases">
        <title>Mesosutterella porci, a novel member of the family Sutterellaceae from pig feces.</title>
        <authorList>
            <person name="Wylensek D."/>
            <person name="Clavel T."/>
        </authorList>
    </citation>
    <scope>NUCLEOTIDE SEQUENCE [LARGE SCALE GENOMIC DNA]</scope>
    <source>
        <strain evidence="2">oilRF-744-wt-GAM-9</strain>
    </source>
</reference>
<sequence length="145" mass="16694">MSGTRAIMRVLMRDLQDTAQRVGNDPGHETTTNAMLLCRSIKLLHWHLLEELSDGYVAEDKTRELLAVIQSLAAIRSYLECLRYRVPSECIDFELLSVSDKAREYIEQDKDRKTDEVELCALSSLFTVLQQVESQLKNYLTDNVR</sequence>
<keyword evidence="2" id="KW-1185">Reference proteome</keyword>
<dbReference type="EMBL" id="JAKNCT010000012">
    <property type="protein sequence ID" value="MCG5031701.1"/>
    <property type="molecule type" value="Genomic_DNA"/>
</dbReference>
<evidence type="ECO:0000313" key="1">
    <source>
        <dbReference type="EMBL" id="MCG5031701.1"/>
    </source>
</evidence>
<dbReference type="Proteomes" id="UP001297600">
    <property type="component" value="Unassembled WGS sequence"/>
</dbReference>
<comment type="caution">
    <text evidence="1">The sequence shown here is derived from an EMBL/GenBank/DDBJ whole genome shotgun (WGS) entry which is preliminary data.</text>
</comment>
<name>A0ABS9MSV9_9BURK</name>
<evidence type="ECO:0000313" key="2">
    <source>
        <dbReference type="Proteomes" id="UP001297600"/>
    </source>
</evidence>